<gene>
    <name evidence="2" type="ORF">CC1G_14290</name>
</gene>
<name>D6RLH2_COPC7</name>
<evidence type="ECO:0000313" key="2">
    <source>
        <dbReference type="EMBL" id="EFI28266.1"/>
    </source>
</evidence>
<dbReference type="RefSeq" id="XP_002911760.1">
    <property type="nucleotide sequence ID" value="XM_002911714.1"/>
</dbReference>
<dbReference type="OMA" id="FRQHANG"/>
<reference evidence="2 3" key="1">
    <citation type="journal article" date="2010" name="Proc. Natl. Acad. Sci. U.S.A.">
        <title>Insights into evolution of multicellular fungi from the assembled chromosomes of the mushroom Coprinopsis cinerea (Coprinus cinereus).</title>
        <authorList>
            <person name="Stajich J.E."/>
            <person name="Wilke S.K."/>
            <person name="Ahren D."/>
            <person name="Au C.H."/>
            <person name="Birren B.W."/>
            <person name="Borodovsky M."/>
            <person name="Burns C."/>
            <person name="Canback B."/>
            <person name="Casselton L.A."/>
            <person name="Cheng C.K."/>
            <person name="Deng J."/>
            <person name="Dietrich F.S."/>
            <person name="Fargo D.C."/>
            <person name="Farman M.L."/>
            <person name="Gathman A.C."/>
            <person name="Goldberg J."/>
            <person name="Guigo R."/>
            <person name="Hoegger P.J."/>
            <person name="Hooker J.B."/>
            <person name="Huggins A."/>
            <person name="James T.Y."/>
            <person name="Kamada T."/>
            <person name="Kilaru S."/>
            <person name="Kodira C."/>
            <person name="Kues U."/>
            <person name="Kupfer D."/>
            <person name="Kwan H.S."/>
            <person name="Lomsadze A."/>
            <person name="Li W."/>
            <person name="Lilly W.W."/>
            <person name="Ma L.J."/>
            <person name="Mackey A.J."/>
            <person name="Manning G."/>
            <person name="Martin F."/>
            <person name="Muraguchi H."/>
            <person name="Natvig D.O."/>
            <person name="Palmerini H."/>
            <person name="Ramesh M.A."/>
            <person name="Rehmeyer C.J."/>
            <person name="Roe B.A."/>
            <person name="Shenoy N."/>
            <person name="Stanke M."/>
            <person name="Ter-Hovhannisyan V."/>
            <person name="Tunlid A."/>
            <person name="Velagapudi R."/>
            <person name="Vision T.J."/>
            <person name="Zeng Q."/>
            <person name="Zolan M.E."/>
            <person name="Pukkila P.J."/>
        </authorList>
    </citation>
    <scope>NUCLEOTIDE SEQUENCE [LARGE SCALE GENOMIC DNA]</scope>
    <source>
        <strain evidence="3">Okayama-7 / 130 / ATCC MYA-4618 / FGSC 9003</strain>
    </source>
</reference>
<organism evidence="2 3">
    <name type="scientific">Coprinopsis cinerea (strain Okayama-7 / 130 / ATCC MYA-4618 / FGSC 9003)</name>
    <name type="common">Inky cap fungus</name>
    <name type="synonym">Hormographiella aspergillata</name>
    <dbReference type="NCBI Taxonomy" id="240176"/>
    <lineage>
        <taxon>Eukaryota</taxon>
        <taxon>Fungi</taxon>
        <taxon>Dikarya</taxon>
        <taxon>Basidiomycota</taxon>
        <taxon>Agaricomycotina</taxon>
        <taxon>Agaricomycetes</taxon>
        <taxon>Agaricomycetidae</taxon>
        <taxon>Agaricales</taxon>
        <taxon>Agaricineae</taxon>
        <taxon>Psathyrellaceae</taxon>
        <taxon>Coprinopsis</taxon>
    </lineage>
</organism>
<accession>D6RLH2</accession>
<feature type="region of interest" description="Disordered" evidence="1">
    <location>
        <begin position="63"/>
        <end position="111"/>
    </location>
</feature>
<dbReference type="Proteomes" id="UP000001861">
    <property type="component" value="Unassembled WGS sequence"/>
</dbReference>
<dbReference type="EMBL" id="AACS02000003">
    <property type="protein sequence ID" value="EFI28266.1"/>
    <property type="molecule type" value="Genomic_DNA"/>
</dbReference>
<feature type="compositionally biased region" description="Basic and acidic residues" evidence="1">
    <location>
        <begin position="74"/>
        <end position="95"/>
    </location>
</feature>
<keyword evidence="3" id="KW-1185">Reference proteome</keyword>
<comment type="caution">
    <text evidence="2">The sequence shown here is derived from an EMBL/GenBank/DDBJ whole genome shotgun (WGS) entry which is preliminary data.</text>
</comment>
<dbReference type="OrthoDB" id="2688210at2759"/>
<dbReference type="KEGG" id="cci:CC1G_14290"/>
<dbReference type="AlphaFoldDB" id="D6RLH2"/>
<dbReference type="VEuPathDB" id="FungiDB:CC1G_14290"/>
<dbReference type="HOGENOM" id="CLU_052398_1_2_1"/>
<sequence>MARIERDPTNDVCPDFEQEEFEEIREALKRVGGEGGGELTEEQVIEKLRQAWQSRHDRAVQQWQEQVQADEEEERRREAEEEEERRLEEERRRREEEEEEEERRNVEAGGRKTTKKPIIFDANRGIGDTITNRPASYALNKLKNRAYVQLDYFTKRGCTLVKDMGHPWLTQV</sequence>
<evidence type="ECO:0000313" key="3">
    <source>
        <dbReference type="Proteomes" id="UP000001861"/>
    </source>
</evidence>
<evidence type="ECO:0000256" key="1">
    <source>
        <dbReference type="SAM" id="MobiDB-lite"/>
    </source>
</evidence>
<protein>
    <submittedName>
        <fullName evidence="2">Uncharacterized protein</fullName>
    </submittedName>
</protein>
<dbReference type="GeneID" id="9379793"/>
<dbReference type="InParanoid" id="D6RLH2"/>
<proteinExistence type="predicted"/>